<sequence length="291" mass="33141">MEDSFKKQVDCLLKIGAISPSKSRHRTMAMIVNSGTTIDPVTGREIKGKERMVYNYKSLNDNTYKDQYSLPGINMIIKRVGDAKVFSKFNLKSGFHQVAIDEESILWTTFLVPGGLYEWLVIPFGLKNAPAVFQIKRNEGISSSSSSLSEGSSTVSQCLSEEYEDHLRRSHEDFQPLPKIFTKTIFTHEEPGALYKHYQLKTNQTSIKMNKSNAWRSVAQDIEVSTTKEAVKAMRSLQAIIQCKAQICFETSTKDNHWSDQREDVRVQNKEARRILIKLEALAQRLGRNNI</sequence>
<gene>
    <name evidence="2" type="ORF">Tci_024424</name>
</gene>
<dbReference type="AlphaFoldDB" id="A0A6L2KT27"/>
<dbReference type="InterPro" id="IPR053134">
    <property type="entry name" value="RNA-dir_DNA_polymerase"/>
</dbReference>
<proteinExistence type="predicted"/>
<dbReference type="InterPro" id="IPR043128">
    <property type="entry name" value="Rev_trsase/Diguanyl_cyclase"/>
</dbReference>
<dbReference type="Pfam" id="PF00078">
    <property type="entry name" value="RVT_1"/>
    <property type="match status" value="1"/>
</dbReference>
<dbReference type="Gene3D" id="3.30.70.270">
    <property type="match status" value="1"/>
</dbReference>
<dbReference type="Gene3D" id="3.10.10.10">
    <property type="entry name" value="HIV Type 1 Reverse Transcriptase, subunit A, domain 1"/>
    <property type="match status" value="1"/>
</dbReference>
<dbReference type="EMBL" id="BKCJ010003017">
    <property type="protein sequence ID" value="GEU52446.1"/>
    <property type="molecule type" value="Genomic_DNA"/>
</dbReference>
<dbReference type="PANTHER" id="PTHR24559:SF444">
    <property type="entry name" value="REVERSE TRANSCRIPTASE DOMAIN-CONTAINING PROTEIN"/>
    <property type="match status" value="1"/>
</dbReference>
<evidence type="ECO:0000313" key="2">
    <source>
        <dbReference type="EMBL" id="GEU52446.1"/>
    </source>
</evidence>
<feature type="domain" description="Reverse transcriptase" evidence="1">
    <location>
        <begin position="47"/>
        <end position="139"/>
    </location>
</feature>
<dbReference type="InterPro" id="IPR000477">
    <property type="entry name" value="RT_dom"/>
</dbReference>
<dbReference type="InterPro" id="IPR043502">
    <property type="entry name" value="DNA/RNA_pol_sf"/>
</dbReference>
<name>A0A6L2KT27_TANCI</name>
<dbReference type="SUPFAM" id="SSF56672">
    <property type="entry name" value="DNA/RNA polymerases"/>
    <property type="match status" value="1"/>
</dbReference>
<dbReference type="CDD" id="cd01647">
    <property type="entry name" value="RT_LTR"/>
    <property type="match status" value="1"/>
</dbReference>
<dbReference type="PANTHER" id="PTHR24559">
    <property type="entry name" value="TRANSPOSON TY3-I GAG-POL POLYPROTEIN"/>
    <property type="match status" value="1"/>
</dbReference>
<evidence type="ECO:0000259" key="1">
    <source>
        <dbReference type="Pfam" id="PF00078"/>
    </source>
</evidence>
<accession>A0A6L2KT27</accession>
<reference evidence="2" key="1">
    <citation type="journal article" date="2019" name="Sci. Rep.">
        <title>Draft genome of Tanacetum cinerariifolium, the natural source of mosquito coil.</title>
        <authorList>
            <person name="Yamashiro T."/>
            <person name="Shiraishi A."/>
            <person name="Satake H."/>
            <person name="Nakayama K."/>
        </authorList>
    </citation>
    <scope>NUCLEOTIDE SEQUENCE</scope>
</reference>
<organism evidence="2">
    <name type="scientific">Tanacetum cinerariifolium</name>
    <name type="common">Dalmatian daisy</name>
    <name type="synonym">Chrysanthemum cinerariifolium</name>
    <dbReference type="NCBI Taxonomy" id="118510"/>
    <lineage>
        <taxon>Eukaryota</taxon>
        <taxon>Viridiplantae</taxon>
        <taxon>Streptophyta</taxon>
        <taxon>Embryophyta</taxon>
        <taxon>Tracheophyta</taxon>
        <taxon>Spermatophyta</taxon>
        <taxon>Magnoliopsida</taxon>
        <taxon>eudicotyledons</taxon>
        <taxon>Gunneridae</taxon>
        <taxon>Pentapetalae</taxon>
        <taxon>asterids</taxon>
        <taxon>campanulids</taxon>
        <taxon>Asterales</taxon>
        <taxon>Asteraceae</taxon>
        <taxon>Asteroideae</taxon>
        <taxon>Anthemideae</taxon>
        <taxon>Anthemidinae</taxon>
        <taxon>Tanacetum</taxon>
    </lineage>
</organism>
<comment type="caution">
    <text evidence="2">The sequence shown here is derived from an EMBL/GenBank/DDBJ whole genome shotgun (WGS) entry which is preliminary data.</text>
</comment>
<protein>
    <submittedName>
        <fullName evidence="2">TPA: orf y</fullName>
    </submittedName>
</protein>